<keyword evidence="2" id="KW-1185">Reference proteome</keyword>
<accession>A0ABU2Q3N0</accession>
<evidence type="ECO:0000313" key="1">
    <source>
        <dbReference type="EMBL" id="MDT0398120.1"/>
    </source>
</evidence>
<dbReference type="EMBL" id="JAVRFA010000043">
    <property type="protein sequence ID" value="MDT0398120.1"/>
    <property type="molecule type" value="Genomic_DNA"/>
</dbReference>
<gene>
    <name evidence="1" type="ORF">RM705_25975</name>
</gene>
<name>A0ABU2Q3N0_9ACTN</name>
<reference evidence="2" key="1">
    <citation type="submission" date="2023-07" db="EMBL/GenBank/DDBJ databases">
        <title>30 novel species of actinomycetes from the DSMZ collection.</title>
        <authorList>
            <person name="Nouioui I."/>
        </authorList>
    </citation>
    <scope>NUCLEOTIDE SEQUENCE [LARGE SCALE GENOMIC DNA]</scope>
    <source>
        <strain evidence="2">DSM 41636</strain>
    </source>
</reference>
<dbReference type="Proteomes" id="UP001183881">
    <property type="component" value="Unassembled WGS sequence"/>
</dbReference>
<protein>
    <submittedName>
        <fullName evidence="1">Uncharacterized protein</fullName>
    </submittedName>
</protein>
<comment type="caution">
    <text evidence="1">The sequence shown here is derived from an EMBL/GenBank/DDBJ whole genome shotgun (WGS) entry which is preliminary data.</text>
</comment>
<organism evidence="1 2">
    <name type="scientific">Streptomyces edwardsiae</name>
    <dbReference type="NCBI Taxonomy" id="3075527"/>
    <lineage>
        <taxon>Bacteria</taxon>
        <taxon>Bacillati</taxon>
        <taxon>Actinomycetota</taxon>
        <taxon>Actinomycetes</taxon>
        <taxon>Kitasatosporales</taxon>
        <taxon>Streptomycetaceae</taxon>
        <taxon>Streptomyces</taxon>
    </lineage>
</organism>
<dbReference type="RefSeq" id="WP_311646884.1">
    <property type="nucleotide sequence ID" value="NZ_JAVRFA010000043.1"/>
</dbReference>
<evidence type="ECO:0000313" key="2">
    <source>
        <dbReference type="Proteomes" id="UP001183881"/>
    </source>
</evidence>
<sequence length="140" mass="15294">MDPVLLTLAGTAGTSLVGLLVAEGWQQTRDGVVTVWRRFRPGAAEDVERELEASRTAALDAGEGDGQDPAGRLEGQWIGRFAALLGEQPEAADELRGLVEEWQRRADGGQQIRGDVRMEARAEGDARIYQAARDQHITER</sequence>
<proteinExistence type="predicted"/>